<organism evidence="2">
    <name type="scientific">Arundo donax</name>
    <name type="common">Giant reed</name>
    <name type="synonym">Donax arundinaceus</name>
    <dbReference type="NCBI Taxonomy" id="35708"/>
    <lineage>
        <taxon>Eukaryota</taxon>
        <taxon>Viridiplantae</taxon>
        <taxon>Streptophyta</taxon>
        <taxon>Embryophyta</taxon>
        <taxon>Tracheophyta</taxon>
        <taxon>Spermatophyta</taxon>
        <taxon>Magnoliopsida</taxon>
        <taxon>Liliopsida</taxon>
        <taxon>Poales</taxon>
        <taxon>Poaceae</taxon>
        <taxon>PACMAD clade</taxon>
        <taxon>Arundinoideae</taxon>
        <taxon>Arundineae</taxon>
        <taxon>Arundo</taxon>
    </lineage>
</organism>
<feature type="compositionally biased region" description="Polar residues" evidence="1">
    <location>
        <begin position="20"/>
        <end position="34"/>
    </location>
</feature>
<protein>
    <submittedName>
        <fullName evidence="2">Uncharacterized protein</fullName>
    </submittedName>
</protein>
<feature type="compositionally biased region" description="Polar residues" evidence="1">
    <location>
        <begin position="41"/>
        <end position="52"/>
    </location>
</feature>
<feature type="compositionally biased region" description="Basic residues" evidence="1">
    <location>
        <begin position="1"/>
        <end position="15"/>
    </location>
</feature>
<dbReference type="EMBL" id="GBRH01262282">
    <property type="protein sequence ID" value="JAD35613.1"/>
    <property type="molecule type" value="Transcribed_RNA"/>
</dbReference>
<evidence type="ECO:0000313" key="2">
    <source>
        <dbReference type="EMBL" id="JAD35613.1"/>
    </source>
</evidence>
<reference evidence="2" key="1">
    <citation type="submission" date="2014-09" db="EMBL/GenBank/DDBJ databases">
        <authorList>
            <person name="Magalhaes I.L.F."/>
            <person name="Oliveira U."/>
            <person name="Santos F.R."/>
            <person name="Vidigal T.H.D.A."/>
            <person name="Brescovit A.D."/>
            <person name="Santos A.J."/>
        </authorList>
    </citation>
    <scope>NUCLEOTIDE SEQUENCE</scope>
    <source>
        <tissue evidence="2">Shoot tissue taken approximately 20 cm above the soil surface</tissue>
    </source>
</reference>
<proteinExistence type="predicted"/>
<sequence>MLARHIHNVMSKIRHPAVQTKKQQQQSPAVQTKNTRIRSIHSPQEMLQMSLI</sequence>
<feature type="region of interest" description="Disordered" evidence="1">
    <location>
        <begin position="1"/>
        <end position="52"/>
    </location>
</feature>
<reference evidence="2" key="2">
    <citation type="journal article" date="2015" name="Data Brief">
        <title>Shoot transcriptome of the giant reed, Arundo donax.</title>
        <authorList>
            <person name="Barrero R.A."/>
            <person name="Guerrero F.D."/>
            <person name="Moolhuijzen P."/>
            <person name="Goolsby J.A."/>
            <person name="Tidwell J."/>
            <person name="Bellgard S.E."/>
            <person name="Bellgard M.I."/>
        </authorList>
    </citation>
    <scope>NUCLEOTIDE SEQUENCE</scope>
    <source>
        <tissue evidence="2">Shoot tissue taken approximately 20 cm above the soil surface</tissue>
    </source>
</reference>
<name>A0A0A9SVI7_ARUDO</name>
<accession>A0A0A9SVI7</accession>
<dbReference type="AlphaFoldDB" id="A0A0A9SVI7"/>
<evidence type="ECO:0000256" key="1">
    <source>
        <dbReference type="SAM" id="MobiDB-lite"/>
    </source>
</evidence>